<dbReference type="PANTHER" id="PTHR39640">
    <property type="entry name" value="VNG6129C"/>
    <property type="match status" value="1"/>
</dbReference>
<proteinExistence type="predicted"/>
<evidence type="ECO:0000313" key="1">
    <source>
        <dbReference type="EMBL" id="CDM66467.1"/>
    </source>
</evidence>
<dbReference type="InterPro" id="IPR008508">
    <property type="entry name" value="Bax1"/>
</dbReference>
<dbReference type="PIRSF" id="PIRSF019435">
    <property type="entry name" value="UCP019435"/>
    <property type="match status" value="1"/>
</dbReference>
<dbReference type="RefSeq" id="WP_157770855.1">
    <property type="nucleotide sequence ID" value="NZ_CBXV010000008.1"/>
</dbReference>
<accession>A0A0B6X0F5</accession>
<reference evidence="1 2" key="2">
    <citation type="submission" date="2015-01" db="EMBL/GenBank/DDBJ databases">
        <title>Complete genome sequence of Pyrinomonas methylaliphatogenes type strain K22T.</title>
        <authorList>
            <person name="Lee K.C.Y."/>
            <person name="Power J.F."/>
            <person name="Dunfield P.F."/>
            <person name="Morgan X.C."/>
            <person name="Huttenhower C."/>
            <person name="Stott M.B."/>
        </authorList>
    </citation>
    <scope>NUCLEOTIDE SEQUENCE [LARGE SCALE GENOMIC DNA]</scope>
    <source>
        <strain evidence="1 2">K22</strain>
    </source>
</reference>
<organism evidence="1 2">
    <name type="scientific">Pyrinomonas methylaliphatogenes</name>
    <dbReference type="NCBI Taxonomy" id="454194"/>
    <lineage>
        <taxon>Bacteria</taxon>
        <taxon>Pseudomonadati</taxon>
        <taxon>Acidobacteriota</taxon>
        <taxon>Blastocatellia</taxon>
        <taxon>Blastocatellales</taxon>
        <taxon>Pyrinomonadaceae</taxon>
        <taxon>Pyrinomonas</taxon>
    </lineage>
</organism>
<evidence type="ECO:0008006" key="3">
    <source>
        <dbReference type="Google" id="ProtNLM"/>
    </source>
</evidence>
<keyword evidence="2" id="KW-1185">Reference proteome</keyword>
<evidence type="ECO:0000313" key="2">
    <source>
        <dbReference type="Proteomes" id="UP000031518"/>
    </source>
</evidence>
<dbReference type="Proteomes" id="UP000031518">
    <property type="component" value="Unassembled WGS sequence"/>
</dbReference>
<dbReference type="Pfam" id="PF05626">
    <property type="entry name" value="DUF790"/>
    <property type="match status" value="1"/>
</dbReference>
<protein>
    <recommendedName>
        <fullName evidence="3">DUF790 family protein</fullName>
    </recommendedName>
</protein>
<dbReference type="OrthoDB" id="5292613at2"/>
<sequence>MLTADLALSWRRGDKVIPWYIKPDDPERIAEASHLIAIFRAHEGRTREELERAAEEYVGAGPHYRILRGLVKLLLDRCRFETSAPCEPTQLRQMIFLRARQPALDEESREAIIGEVARAIGRSAQELSEGLYADLEGRQRLVAFDEPTPRELWDRYNLAQAQALLYRCVRMRLTLEAQDPSVYRELFRTIKAYRLIHRLSGDAERGYEIVLDGPVSLFHRSQKYGVQMAAFLPALLLHKGWRMSAEIELKEGGRAFYELDGARHRLRSHYVPEMSFGDELKERLVADWAKVERDWFLEPTAELIHVGEAIFAPDFILKHGSGRRVYLEVLGFWTPRALLSRLEEYARCGFKDFLVALSEELRGSRDQPALPPNVVSFKTAIDPRRIEEAAALIVGL</sequence>
<reference evidence="1 2" key="1">
    <citation type="submission" date="2013-12" db="EMBL/GenBank/DDBJ databases">
        <authorList>
            <person name="Stott M."/>
        </authorList>
    </citation>
    <scope>NUCLEOTIDE SEQUENCE [LARGE SCALE GENOMIC DNA]</scope>
    <source>
        <strain evidence="1 2">K22</strain>
    </source>
</reference>
<gene>
    <name evidence="1" type="ORF">PYK22_02497</name>
</gene>
<dbReference type="AlphaFoldDB" id="A0A0B6X0F5"/>
<name>A0A0B6X0F5_9BACT</name>
<dbReference type="EMBL" id="CBXV010000008">
    <property type="protein sequence ID" value="CDM66467.1"/>
    <property type="molecule type" value="Genomic_DNA"/>
</dbReference>
<dbReference type="PANTHER" id="PTHR39640:SF1">
    <property type="entry name" value="DUF790 FAMILY PROTEIN"/>
    <property type="match status" value="1"/>
</dbReference>
<dbReference type="STRING" id="454194.PYK22_02497"/>